<dbReference type="EMBL" id="LAZR01005239">
    <property type="protein sequence ID" value="KKN01634.1"/>
    <property type="molecule type" value="Genomic_DNA"/>
</dbReference>
<gene>
    <name evidence="1" type="ORF">LCGC14_1125670</name>
</gene>
<organism evidence="1">
    <name type="scientific">marine sediment metagenome</name>
    <dbReference type="NCBI Taxonomy" id="412755"/>
    <lineage>
        <taxon>unclassified sequences</taxon>
        <taxon>metagenomes</taxon>
        <taxon>ecological metagenomes</taxon>
    </lineage>
</organism>
<reference evidence="1" key="1">
    <citation type="journal article" date="2015" name="Nature">
        <title>Complex archaea that bridge the gap between prokaryotes and eukaryotes.</title>
        <authorList>
            <person name="Spang A."/>
            <person name="Saw J.H."/>
            <person name="Jorgensen S.L."/>
            <person name="Zaremba-Niedzwiedzka K."/>
            <person name="Martijn J."/>
            <person name="Lind A.E."/>
            <person name="van Eijk R."/>
            <person name="Schleper C."/>
            <person name="Guy L."/>
            <person name="Ettema T.J."/>
        </authorList>
    </citation>
    <scope>NUCLEOTIDE SEQUENCE</scope>
</reference>
<sequence>MSTSYLTSPAPQQSLEEAKETLTPTGNLHLHYSHRDGEGRWTVRRKRNSLCATARCRLVIIQERKF</sequence>
<comment type="caution">
    <text evidence="1">The sequence shown here is derived from an EMBL/GenBank/DDBJ whole genome shotgun (WGS) entry which is preliminary data.</text>
</comment>
<evidence type="ECO:0000313" key="1">
    <source>
        <dbReference type="EMBL" id="KKN01634.1"/>
    </source>
</evidence>
<protein>
    <submittedName>
        <fullName evidence="1">Uncharacterized protein</fullName>
    </submittedName>
</protein>
<accession>A0A0F9M7B1</accession>
<name>A0A0F9M7B1_9ZZZZ</name>
<dbReference type="AlphaFoldDB" id="A0A0F9M7B1"/>
<proteinExistence type="predicted"/>